<reference evidence="2" key="1">
    <citation type="submission" date="2020-03" db="EMBL/GenBank/DDBJ databases">
        <authorList>
            <person name="Guo F."/>
        </authorList>
    </citation>
    <scope>NUCLEOTIDE SEQUENCE</scope>
    <source>
        <strain evidence="2">JCM 30134</strain>
    </source>
</reference>
<dbReference type="InterPro" id="IPR029058">
    <property type="entry name" value="AB_hydrolase_fold"/>
</dbReference>
<feature type="domain" description="AB hydrolase-1" evidence="1">
    <location>
        <begin position="9"/>
        <end position="243"/>
    </location>
</feature>
<evidence type="ECO:0000313" key="2">
    <source>
        <dbReference type="EMBL" id="NHO65803.1"/>
    </source>
</evidence>
<accession>A0A9E5JUF6</accession>
<name>A0A9E5JUF6_9GAMM</name>
<comment type="caution">
    <text evidence="2">The sequence shown here is derived from an EMBL/GenBank/DDBJ whole genome shotgun (WGS) entry which is preliminary data.</text>
</comment>
<gene>
    <name evidence="2" type="ORF">G8770_09640</name>
</gene>
<dbReference type="GO" id="GO:0016787">
    <property type="term" value="F:hydrolase activity"/>
    <property type="evidence" value="ECO:0007669"/>
    <property type="project" value="UniProtKB-KW"/>
</dbReference>
<dbReference type="Proteomes" id="UP000787472">
    <property type="component" value="Unassembled WGS sequence"/>
</dbReference>
<evidence type="ECO:0000259" key="1">
    <source>
        <dbReference type="Pfam" id="PF12697"/>
    </source>
</evidence>
<dbReference type="InterPro" id="IPR000073">
    <property type="entry name" value="AB_hydrolase_1"/>
</dbReference>
<organism evidence="2 3">
    <name type="scientific">Pseudomaricurvus hydrocarbonicus</name>
    <dbReference type="NCBI Taxonomy" id="1470433"/>
    <lineage>
        <taxon>Bacteria</taxon>
        <taxon>Pseudomonadati</taxon>
        <taxon>Pseudomonadota</taxon>
        <taxon>Gammaproteobacteria</taxon>
        <taxon>Cellvibrionales</taxon>
        <taxon>Cellvibrionaceae</taxon>
        <taxon>Pseudomaricurvus</taxon>
    </lineage>
</organism>
<keyword evidence="3" id="KW-1185">Reference proteome</keyword>
<dbReference type="AlphaFoldDB" id="A0A9E5JUF6"/>
<dbReference type="Gene3D" id="3.40.50.1820">
    <property type="entry name" value="alpha/beta hydrolase"/>
    <property type="match status" value="1"/>
</dbReference>
<sequence>MTQMVSPLIIAIHGGSFTSEYFDIPGYSLFERASALGISVLGIDRPGYGMSIKLDDSKSGIQGQANYLRLALEQAWITYGEGHQGIVLIGHSIGAAIALTIAADNTQLPLLGIAVSGVGLRTPKQYIDAWNNLPGTSVVEMSAALKDSVMFGPAESFTDDMPSASHRANTTALREELLDIVSGWPQRVEEILANIRIPVHYRQAANDRLWVVNQQQLDEFRAALIVAPRVDAMLIADTGHCMDFHRIGAALHIQQLGFALQCAVEH</sequence>
<proteinExistence type="predicted"/>
<evidence type="ECO:0000313" key="3">
    <source>
        <dbReference type="Proteomes" id="UP000787472"/>
    </source>
</evidence>
<dbReference type="Pfam" id="PF12697">
    <property type="entry name" value="Abhydrolase_6"/>
    <property type="match status" value="1"/>
</dbReference>
<protein>
    <submittedName>
        <fullName evidence="2">Alpha/beta hydrolase</fullName>
    </submittedName>
</protein>
<dbReference type="EMBL" id="JAAONZ010000005">
    <property type="protein sequence ID" value="NHO65803.1"/>
    <property type="molecule type" value="Genomic_DNA"/>
</dbReference>
<dbReference type="SUPFAM" id="SSF53474">
    <property type="entry name" value="alpha/beta-Hydrolases"/>
    <property type="match status" value="1"/>
</dbReference>
<keyword evidence="2" id="KW-0378">Hydrolase</keyword>